<evidence type="ECO:0000313" key="2">
    <source>
        <dbReference type="Proteomes" id="UP000828941"/>
    </source>
</evidence>
<protein>
    <submittedName>
        <fullName evidence="1">Uncharacterized protein</fullName>
    </submittedName>
</protein>
<keyword evidence="2" id="KW-1185">Reference proteome</keyword>
<sequence length="116" mass="13123">MGLGMSIRCPVVMMLKISSLLINLDSKFAKCGCQLHEFMGILCRHILVIFQAKGNVQIPNHFILHHWTKDGNKGIEVNYTGSNFTSQSTTPRILRRIHAQQSNILVNIAEESEELF</sequence>
<reference evidence="1 2" key="1">
    <citation type="journal article" date="2022" name="DNA Res.">
        <title>Chromosomal-level genome assembly of the orchid tree Bauhinia variegata (Leguminosae; Cercidoideae) supports the allotetraploid origin hypothesis of Bauhinia.</title>
        <authorList>
            <person name="Zhong Y."/>
            <person name="Chen Y."/>
            <person name="Zheng D."/>
            <person name="Pang J."/>
            <person name="Liu Y."/>
            <person name="Luo S."/>
            <person name="Meng S."/>
            <person name="Qian L."/>
            <person name="Wei D."/>
            <person name="Dai S."/>
            <person name="Zhou R."/>
        </authorList>
    </citation>
    <scope>NUCLEOTIDE SEQUENCE [LARGE SCALE GENOMIC DNA]</scope>
    <source>
        <strain evidence="1">BV-YZ2020</strain>
    </source>
</reference>
<proteinExistence type="predicted"/>
<organism evidence="1 2">
    <name type="scientific">Bauhinia variegata</name>
    <name type="common">Purple orchid tree</name>
    <name type="synonym">Phanera variegata</name>
    <dbReference type="NCBI Taxonomy" id="167791"/>
    <lineage>
        <taxon>Eukaryota</taxon>
        <taxon>Viridiplantae</taxon>
        <taxon>Streptophyta</taxon>
        <taxon>Embryophyta</taxon>
        <taxon>Tracheophyta</taxon>
        <taxon>Spermatophyta</taxon>
        <taxon>Magnoliopsida</taxon>
        <taxon>eudicotyledons</taxon>
        <taxon>Gunneridae</taxon>
        <taxon>Pentapetalae</taxon>
        <taxon>rosids</taxon>
        <taxon>fabids</taxon>
        <taxon>Fabales</taxon>
        <taxon>Fabaceae</taxon>
        <taxon>Cercidoideae</taxon>
        <taxon>Cercideae</taxon>
        <taxon>Bauhiniinae</taxon>
        <taxon>Bauhinia</taxon>
    </lineage>
</organism>
<name>A0ACB9LQC1_BAUVA</name>
<dbReference type="Proteomes" id="UP000828941">
    <property type="component" value="Chromosome 11"/>
</dbReference>
<dbReference type="EMBL" id="CM039436">
    <property type="protein sequence ID" value="KAI4313238.1"/>
    <property type="molecule type" value="Genomic_DNA"/>
</dbReference>
<gene>
    <name evidence="1" type="ORF">L6164_026231</name>
</gene>
<evidence type="ECO:0000313" key="1">
    <source>
        <dbReference type="EMBL" id="KAI4313238.1"/>
    </source>
</evidence>
<comment type="caution">
    <text evidence="1">The sequence shown here is derived from an EMBL/GenBank/DDBJ whole genome shotgun (WGS) entry which is preliminary data.</text>
</comment>
<accession>A0ACB9LQC1</accession>